<dbReference type="PANTHER" id="PTHR10622:SF12">
    <property type="entry name" value="HET DOMAIN-CONTAINING PROTEIN"/>
    <property type="match status" value="1"/>
</dbReference>
<name>A0AA40D005_9PEZI</name>
<evidence type="ECO:0000259" key="1">
    <source>
        <dbReference type="Pfam" id="PF06985"/>
    </source>
</evidence>
<organism evidence="3 4">
    <name type="scientific">Cercophora newfieldiana</name>
    <dbReference type="NCBI Taxonomy" id="92897"/>
    <lineage>
        <taxon>Eukaryota</taxon>
        <taxon>Fungi</taxon>
        <taxon>Dikarya</taxon>
        <taxon>Ascomycota</taxon>
        <taxon>Pezizomycotina</taxon>
        <taxon>Sordariomycetes</taxon>
        <taxon>Sordariomycetidae</taxon>
        <taxon>Sordariales</taxon>
        <taxon>Lasiosphaeriaceae</taxon>
        <taxon>Cercophora</taxon>
    </lineage>
</organism>
<evidence type="ECO:0000313" key="4">
    <source>
        <dbReference type="Proteomes" id="UP001174936"/>
    </source>
</evidence>
<proteinExistence type="predicted"/>
<keyword evidence="4" id="KW-1185">Reference proteome</keyword>
<protein>
    <submittedName>
        <fullName evidence="3">Heterokaryon incompatibility protein-domain-containing protein</fullName>
    </submittedName>
</protein>
<dbReference type="Pfam" id="PF06985">
    <property type="entry name" value="HET"/>
    <property type="match status" value="1"/>
</dbReference>
<feature type="domain" description="Heterokaryon incompatibility" evidence="1">
    <location>
        <begin position="22"/>
        <end position="115"/>
    </location>
</feature>
<feature type="domain" description="DUF8212" evidence="2">
    <location>
        <begin position="230"/>
        <end position="256"/>
    </location>
</feature>
<dbReference type="AlphaFoldDB" id="A0AA40D005"/>
<dbReference type="PANTHER" id="PTHR10622">
    <property type="entry name" value="HET DOMAIN-CONTAINING PROTEIN"/>
    <property type="match status" value="1"/>
</dbReference>
<accession>A0AA40D005</accession>
<dbReference type="InterPro" id="IPR058525">
    <property type="entry name" value="DUF8212"/>
</dbReference>
<dbReference type="Proteomes" id="UP001174936">
    <property type="component" value="Unassembled WGS sequence"/>
</dbReference>
<gene>
    <name evidence="3" type="ORF">B0T16DRAFT_386356</name>
</gene>
<comment type="caution">
    <text evidence="3">The sequence shown here is derived from an EMBL/GenBank/DDBJ whole genome shotgun (WGS) entry which is preliminary data.</text>
</comment>
<dbReference type="Pfam" id="PF26640">
    <property type="entry name" value="DUF8212"/>
    <property type="match status" value="1"/>
</dbReference>
<dbReference type="InterPro" id="IPR010730">
    <property type="entry name" value="HET"/>
</dbReference>
<evidence type="ECO:0000259" key="2">
    <source>
        <dbReference type="Pfam" id="PF26640"/>
    </source>
</evidence>
<dbReference type="EMBL" id="JAULSV010000001">
    <property type="protein sequence ID" value="KAK0657905.1"/>
    <property type="molecule type" value="Genomic_DNA"/>
</dbReference>
<reference evidence="3" key="1">
    <citation type="submission" date="2023-06" db="EMBL/GenBank/DDBJ databases">
        <title>Genome-scale phylogeny and comparative genomics of the fungal order Sordariales.</title>
        <authorList>
            <consortium name="Lawrence Berkeley National Laboratory"/>
            <person name="Hensen N."/>
            <person name="Bonometti L."/>
            <person name="Westerberg I."/>
            <person name="Brannstrom I.O."/>
            <person name="Guillou S."/>
            <person name="Cros-Aarteil S."/>
            <person name="Calhoun S."/>
            <person name="Haridas S."/>
            <person name="Kuo A."/>
            <person name="Mondo S."/>
            <person name="Pangilinan J."/>
            <person name="Riley R."/>
            <person name="Labutti K."/>
            <person name="Andreopoulos B."/>
            <person name="Lipzen A."/>
            <person name="Chen C."/>
            <person name="Yanf M."/>
            <person name="Daum C."/>
            <person name="Ng V."/>
            <person name="Clum A."/>
            <person name="Steindorff A."/>
            <person name="Ohm R."/>
            <person name="Martin F."/>
            <person name="Silar P."/>
            <person name="Natvig D."/>
            <person name="Lalanne C."/>
            <person name="Gautier V."/>
            <person name="Ament-Velasquez S.L."/>
            <person name="Kruys A."/>
            <person name="Hutchinson M.I."/>
            <person name="Powell A.J."/>
            <person name="Barry K."/>
            <person name="Miller A.N."/>
            <person name="Grigoriev I.V."/>
            <person name="Debuchy R."/>
            <person name="Gladieux P."/>
            <person name="Thoren M.H."/>
            <person name="Johannesson H."/>
        </authorList>
    </citation>
    <scope>NUCLEOTIDE SEQUENCE</scope>
    <source>
        <strain evidence="3">SMH2532-1</strain>
    </source>
</reference>
<sequence length="665" mass="74228">MRLIDCKTLNFKAGLNSPTEPYAILSHRWGDEEVSFQDFQNFQDSQNDFPRERLRFEGFSKIRSTCHRALLDNLRYVWIDTCCIDKSSSAELSEAINSMFNWYQGAKICYAYLADVPSNVDARDLTSLFASSSWFTRGWTLQELIAPSELVFYSKDWTQIGTKSGLAAELEAITGVDLDALHGEDLAHFSVAKRMSWAAKRCTTRLEDIAYCLMGIFNVNMPMLYGEGNKAFIRLQEEILKQCEDQSLFTWIASAESARRAPFRGLLASSPAEFSGCQDVVPFPSISGCPIPVAPTSRGIPLTSSVQLVAGTTSESGTAYISLNCQRLGGEDVYEPILLELVRLGGDQYLRGSPDRVYHLEDIRDLKTTESTATVYVARSAHESEIRKMPQLELQHAFSIRKLPPGIRFSTAMPGIAFSSISPLPRGTLEETRAVPEPPSPLPRVIPADAWCDFKTTIVLHTPYFDGDILFTVWAIPTAAGQSVQVYSEAMVNKKGKQTADKAAELITRPKVPSTDSVILNKKASLNIKIEPQKFHGFDVFYIDITVHEFNEDNRIVSEVPGLLRRLGRFKSKDADLSNADSSNADSSDAAEMKRLAKRYYRSPGWRFWQWRRVNALDATVLHKTLYEAGTRPNGRGTWTIVRPIPEESDAEESDDGGPSGVFAV</sequence>
<evidence type="ECO:0000313" key="3">
    <source>
        <dbReference type="EMBL" id="KAK0657905.1"/>
    </source>
</evidence>